<evidence type="ECO:0000313" key="1">
    <source>
        <dbReference type="EMBL" id="RFS23845.1"/>
    </source>
</evidence>
<dbReference type="OrthoDB" id="648861at2"/>
<name>A0A3E1YC61_9BACT</name>
<evidence type="ECO:0000313" key="2">
    <source>
        <dbReference type="Proteomes" id="UP000260644"/>
    </source>
</evidence>
<sequence length="200" mass="22761">MNKLPTTTLNEQVSAISIGQIILDDSNFLTLWGHILLDNGTWKSCDFVTTYEVMNTMLRYSLERHDSVQMMIVNKLETMCRVPDMIDLEAELGGVVIFDELMFQLKRPSLELEVYTENECYFIESVSQTCTNKASDTITPNDVAAALECCVQLLSDTYNLYLGYMEVELGDEAARKKAGLEDDNRFSMAYYAWQLHTSKG</sequence>
<dbReference type="RefSeq" id="WP_116975171.1">
    <property type="nucleotide sequence ID" value="NZ_QPMM01000003.1"/>
</dbReference>
<gene>
    <name evidence="1" type="ORF">DVR12_08115</name>
</gene>
<dbReference type="AlphaFoldDB" id="A0A3E1YC61"/>
<dbReference type="EMBL" id="QPMM01000003">
    <property type="protein sequence ID" value="RFS23845.1"/>
    <property type="molecule type" value="Genomic_DNA"/>
</dbReference>
<accession>A0A3E1YC61</accession>
<proteinExistence type="predicted"/>
<reference evidence="1 2" key="1">
    <citation type="submission" date="2018-07" db="EMBL/GenBank/DDBJ databases">
        <title>Chitinophaga K2CV101002-2 sp. nov., isolated from a monsoon evergreen broad-leaved forest soil.</title>
        <authorList>
            <person name="Lv Y."/>
        </authorList>
    </citation>
    <scope>NUCLEOTIDE SEQUENCE [LARGE SCALE GENOMIC DNA]</scope>
    <source>
        <strain evidence="1 2">GDMCC 1.1288</strain>
    </source>
</reference>
<dbReference type="Proteomes" id="UP000260644">
    <property type="component" value="Unassembled WGS sequence"/>
</dbReference>
<protein>
    <submittedName>
        <fullName evidence="1">Uncharacterized protein</fullName>
    </submittedName>
</protein>
<comment type="caution">
    <text evidence="1">The sequence shown here is derived from an EMBL/GenBank/DDBJ whole genome shotgun (WGS) entry which is preliminary data.</text>
</comment>
<organism evidence="1 2">
    <name type="scientific">Chitinophaga silvatica</name>
    <dbReference type="NCBI Taxonomy" id="2282649"/>
    <lineage>
        <taxon>Bacteria</taxon>
        <taxon>Pseudomonadati</taxon>
        <taxon>Bacteroidota</taxon>
        <taxon>Chitinophagia</taxon>
        <taxon>Chitinophagales</taxon>
        <taxon>Chitinophagaceae</taxon>
        <taxon>Chitinophaga</taxon>
    </lineage>
</organism>
<keyword evidence="2" id="KW-1185">Reference proteome</keyword>